<evidence type="ECO:0000313" key="1">
    <source>
        <dbReference type="EMBL" id="GIH06858.1"/>
    </source>
</evidence>
<reference evidence="1" key="1">
    <citation type="submission" date="2021-01" db="EMBL/GenBank/DDBJ databases">
        <title>Whole genome shotgun sequence of Rhizocola hellebori NBRC 109834.</title>
        <authorList>
            <person name="Komaki H."/>
            <person name="Tamura T."/>
        </authorList>
    </citation>
    <scope>NUCLEOTIDE SEQUENCE</scope>
    <source>
        <strain evidence="1">NBRC 109834</strain>
    </source>
</reference>
<protein>
    <recommendedName>
        <fullName evidence="3">Baseplate assembly protein</fullName>
    </recommendedName>
</protein>
<dbReference type="Proteomes" id="UP000612899">
    <property type="component" value="Unassembled WGS sequence"/>
</dbReference>
<keyword evidence="2" id="KW-1185">Reference proteome</keyword>
<proteinExistence type="predicted"/>
<evidence type="ECO:0000313" key="2">
    <source>
        <dbReference type="Proteomes" id="UP000612899"/>
    </source>
</evidence>
<dbReference type="RefSeq" id="WP_203910672.1">
    <property type="nucleotide sequence ID" value="NZ_BONY01000031.1"/>
</dbReference>
<dbReference type="AlphaFoldDB" id="A0A8J3Q9Y0"/>
<dbReference type="NCBIfam" id="TIGR02243">
    <property type="entry name" value="putative baseplate assembly protein"/>
    <property type="match status" value="1"/>
</dbReference>
<evidence type="ECO:0008006" key="3">
    <source>
        <dbReference type="Google" id="ProtNLM"/>
    </source>
</evidence>
<dbReference type="InterPro" id="IPR011749">
    <property type="entry name" value="CHP02243"/>
</dbReference>
<gene>
    <name evidence="1" type="ORF">Rhe02_49250</name>
</gene>
<dbReference type="EMBL" id="BONY01000031">
    <property type="protein sequence ID" value="GIH06858.1"/>
    <property type="molecule type" value="Genomic_DNA"/>
</dbReference>
<comment type="caution">
    <text evidence="1">The sequence shown here is derived from an EMBL/GenBank/DDBJ whole genome shotgun (WGS) entry which is preliminary data.</text>
</comment>
<accession>A0A8J3Q9Y0</accession>
<name>A0A8J3Q9Y0_9ACTN</name>
<organism evidence="1 2">
    <name type="scientific">Rhizocola hellebori</name>
    <dbReference type="NCBI Taxonomy" id="1392758"/>
    <lineage>
        <taxon>Bacteria</taxon>
        <taxon>Bacillati</taxon>
        <taxon>Actinomycetota</taxon>
        <taxon>Actinomycetes</taxon>
        <taxon>Micromonosporales</taxon>
        <taxon>Micromonosporaceae</taxon>
        <taxon>Rhizocola</taxon>
    </lineage>
</organism>
<sequence>MIGRYLCAEDLRLRVVKRAGLLNGIEYLDVADTAQRTLLVRLLKPAAGIKAEEVRIDGGERIATVGVEWVSAADSLPSGEDPALVAGLDSPGQVLVVRTAQAGDFSYYTLHIGTTGFDPILAQVRFTFKIACAGGFDCRDGKCRCGTARPTGVPELDYLAKDYQSLRRMLLDRLSLVTPRWRERSPADLGMTLVELLAYAGDRLSYRQDAHATDAYFTTARSRIALRRHARLVDYRMHDGCSSRVLLRFTVPLGGAVQLPKATRVYSKVEGLPPMLGPQAVTAALNAGAVVFETVDHAVLYADHDEIPFYAWGNEDCCLPAGSTAATLSGDHPDLKAGDLLVFATPDRLRRHPVRLVHVTSAQDPSGGLFKDTPDNNPLPVTEIVWEAADALPFDLPINGRVSTDPVAVAWGNIVVADHGRRAKDDELGVVGNRRYRPRLRYAPLTRSVPVTAKVIATTDADAAVQADLALRKSSQTVRDWLARQGVVFKDLSFVVRGNDGEWSVSNTITLARITVLPSGKVRVTQRPMPAARLTEADAARAEPAITLVSKQTGEADTGWSPQWDLLGSGPDATDFAVETEHDGTAYLRFGDGEDGHGHGRRPAPGTAFVASYRLGNGVSGNVGAHSLEHLEQGAAATAVTNPLPAAGGLEQQTADEVRRDAPEAFLIQERAVTPADWAEVAVRDPLIQRAAATWRWTGSWHTVFLTVDPIGGGAPDSAFEARQRERLERYRLAGYDLEIDAPHYIPVELELHVCVAAGHHRSAVRQEVIASIEALFHADRLSFAQPVYLSPIYAATQAVPGVESVNIVTFRRQHDPAVSGLDTGVLTMGRLEIARLENNRNFPERGVLSLTVGGGR</sequence>